<accession>A0A7R9AK04</accession>
<gene>
    <name evidence="2" type="ORF">DSTB1V02_LOCUS15335</name>
</gene>
<keyword evidence="3" id="KW-1185">Reference proteome</keyword>
<proteinExistence type="predicted"/>
<feature type="compositionally biased region" description="Basic residues" evidence="1">
    <location>
        <begin position="112"/>
        <end position="123"/>
    </location>
</feature>
<dbReference type="EMBL" id="CAJPEV010036892">
    <property type="protein sequence ID" value="CAG0909682.1"/>
    <property type="molecule type" value="Genomic_DNA"/>
</dbReference>
<evidence type="ECO:0000256" key="1">
    <source>
        <dbReference type="SAM" id="MobiDB-lite"/>
    </source>
</evidence>
<dbReference type="Proteomes" id="UP000677054">
    <property type="component" value="Unassembled WGS sequence"/>
</dbReference>
<dbReference type="EMBL" id="LR936410">
    <property type="protein sequence ID" value="CAD7255590.1"/>
    <property type="molecule type" value="Genomic_DNA"/>
</dbReference>
<sequence length="123" mass="14053">RHDRHCRSEQYRVHRLAYISKEGPREVDFTDIGQRSSGAQKGFVSGVISTFETKQSEGETKNALGTEQMKQETPYGKGDEVAQYEGGKNVKILDKSKARKENWERNQGKRPPIPKKRKGQLHP</sequence>
<dbReference type="AlphaFoldDB" id="A0A7R9AK04"/>
<reference evidence="2" key="1">
    <citation type="submission" date="2020-11" db="EMBL/GenBank/DDBJ databases">
        <authorList>
            <person name="Tran Van P."/>
        </authorList>
    </citation>
    <scope>NUCLEOTIDE SEQUENCE</scope>
</reference>
<feature type="region of interest" description="Disordered" evidence="1">
    <location>
        <begin position="54"/>
        <end position="123"/>
    </location>
</feature>
<feature type="non-terminal residue" evidence="2">
    <location>
        <position position="1"/>
    </location>
</feature>
<feature type="compositionally biased region" description="Basic and acidic residues" evidence="1">
    <location>
        <begin position="91"/>
        <end position="107"/>
    </location>
</feature>
<organism evidence="2">
    <name type="scientific">Darwinula stevensoni</name>
    <dbReference type="NCBI Taxonomy" id="69355"/>
    <lineage>
        <taxon>Eukaryota</taxon>
        <taxon>Metazoa</taxon>
        <taxon>Ecdysozoa</taxon>
        <taxon>Arthropoda</taxon>
        <taxon>Crustacea</taxon>
        <taxon>Oligostraca</taxon>
        <taxon>Ostracoda</taxon>
        <taxon>Podocopa</taxon>
        <taxon>Podocopida</taxon>
        <taxon>Darwinulocopina</taxon>
        <taxon>Darwinuloidea</taxon>
        <taxon>Darwinulidae</taxon>
        <taxon>Darwinula</taxon>
    </lineage>
</organism>
<evidence type="ECO:0000313" key="2">
    <source>
        <dbReference type="EMBL" id="CAD7255590.1"/>
    </source>
</evidence>
<evidence type="ECO:0000313" key="3">
    <source>
        <dbReference type="Proteomes" id="UP000677054"/>
    </source>
</evidence>
<protein>
    <submittedName>
        <fullName evidence="2">Uncharacterized protein</fullName>
    </submittedName>
</protein>
<name>A0A7R9AK04_9CRUS</name>
<feature type="non-terminal residue" evidence="2">
    <location>
        <position position="123"/>
    </location>
</feature>